<dbReference type="KEGG" id="phu:Phum_PHUM419890"/>
<keyword evidence="4" id="KW-1185">Reference proteome</keyword>
<dbReference type="Proteomes" id="UP000009046">
    <property type="component" value="Unassembled WGS sequence"/>
</dbReference>
<sequence length="524" mass="61105">MIKITIKFTVSKYEKFIEDCNIRRKRNEIILRSLNRVEDKAKAIFAKTETLKLYKERYVSYLKQNEFLKNSHRNIPTVSQDPSYHEVVSKSVHWKTPNVAEIQEFNANEILKQNDKFHIDTTDLLKKEYLTTNLEEKSKFQKQNDYLYNLRRNGVNHTNFTTELPLQSIHQPQYLNQNLILSNKNSSRDILYNGSQAVDEIKAKKSDEGKEEKQTPVENVNITNVTSLYSNVHNDNKVKEKILKVPDHSHEDISPIENLIKHKEKNEMKEKEKEFLEFNKDFEESDIFDSERKNSDENIESIGEKIYPKGMDGVDFNNETYPDSYYEQPTHTQNYPTNITSNVILEEDEFEEEMDQFEPEPSVHNLNKSNRNSVMEERNYDETKKVLPTESHVVNNSSARQENNENLLKTWKNNDETSNTFTDLRHSIINDISKNDSYDSDSSKTDSNKGYEGVKTKKSENNSNEISNADNNNSIEKIKDLSISTKSNLAHLLESDSESFQIEHGEIISGNEDSDFDFSFNQNP</sequence>
<organism>
    <name type="scientific">Pediculus humanus subsp. corporis</name>
    <name type="common">Body louse</name>
    <dbReference type="NCBI Taxonomy" id="121224"/>
    <lineage>
        <taxon>Eukaryota</taxon>
        <taxon>Metazoa</taxon>
        <taxon>Ecdysozoa</taxon>
        <taxon>Arthropoda</taxon>
        <taxon>Hexapoda</taxon>
        <taxon>Insecta</taxon>
        <taxon>Pterygota</taxon>
        <taxon>Neoptera</taxon>
        <taxon>Paraneoptera</taxon>
        <taxon>Psocodea</taxon>
        <taxon>Troctomorpha</taxon>
        <taxon>Phthiraptera</taxon>
        <taxon>Anoplura</taxon>
        <taxon>Pediculidae</taxon>
        <taxon>Pediculus</taxon>
    </lineage>
</organism>
<reference evidence="2" key="2">
    <citation type="submission" date="2007-04" db="EMBL/GenBank/DDBJ databases">
        <title>The genome of the human body louse.</title>
        <authorList>
            <consortium name="The Human Body Louse Genome Consortium"/>
            <person name="Kirkness E."/>
            <person name="Walenz B."/>
            <person name="Hass B."/>
            <person name="Bruggner R."/>
            <person name="Strausberg R."/>
        </authorList>
    </citation>
    <scope>NUCLEOTIDE SEQUENCE</scope>
    <source>
        <strain evidence="2">USDA</strain>
    </source>
</reference>
<dbReference type="GeneID" id="8234468"/>
<dbReference type="OrthoDB" id="8015657at2759"/>
<gene>
    <name evidence="3" type="primary">8234468</name>
    <name evidence="2" type="ORF">Phum_PHUM419890</name>
</gene>
<dbReference type="RefSeq" id="XP_002429089.1">
    <property type="nucleotide sequence ID" value="XM_002429044.1"/>
</dbReference>
<evidence type="ECO:0000313" key="4">
    <source>
        <dbReference type="Proteomes" id="UP000009046"/>
    </source>
</evidence>
<dbReference type="HOGENOM" id="CLU_520042_0_0_1"/>
<dbReference type="EMBL" id="DS235751">
    <property type="protein sequence ID" value="EEB16351.1"/>
    <property type="molecule type" value="Genomic_DNA"/>
</dbReference>
<evidence type="ECO:0000313" key="2">
    <source>
        <dbReference type="EMBL" id="EEB16351.1"/>
    </source>
</evidence>
<dbReference type="CTD" id="8234468"/>
<name>E0VSJ5_PEDHC</name>
<dbReference type="InParanoid" id="E0VSJ5"/>
<dbReference type="VEuPathDB" id="VectorBase:PHUM419890"/>
<feature type="compositionally biased region" description="Low complexity" evidence="1">
    <location>
        <begin position="461"/>
        <end position="475"/>
    </location>
</feature>
<dbReference type="AlphaFoldDB" id="E0VSJ5"/>
<feature type="region of interest" description="Disordered" evidence="1">
    <location>
        <begin position="433"/>
        <end position="475"/>
    </location>
</feature>
<reference evidence="2" key="1">
    <citation type="submission" date="2007-04" db="EMBL/GenBank/DDBJ databases">
        <title>Annotation of Pediculus humanus corporis strain USDA.</title>
        <authorList>
            <person name="Kirkness E."/>
            <person name="Hannick L."/>
            <person name="Hass B."/>
            <person name="Bruggner R."/>
            <person name="Lawson D."/>
            <person name="Bidwell S."/>
            <person name="Joardar V."/>
            <person name="Caler E."/>
            <person name="Walenz B."/>
            <person name="Inman J."/>
            <person name="Schobel S."/>
            <person name="Galinsky K."/>
            <person name="Amedeo P."/>
            <person name="Strausberg R."/>
        </authorList>
    </citation>
    <scope>NUCLEOTIDE SEQUENCE</scope>
    <source>
        <strain evidence="2">USDA</strain>
    </source>
</reference>
<accession>E0VSJ5</accession>
<dbReference type="EMBL" id="AAZO01005143">
    <property type="status" value="NOT_ANNOTATED_CDS"/>
    <property type="molecule type" value="Genomic_DNA"/>
</dbReference>
<proteinExistence type="predicted"/>
<feature type="compositionally biased region" description="Basic and acidic residues" evidence="1">
    <location>
        <begin position="433"/>
        <end position="460"/>
    </location>
</feature>
<reference evidence="3" key="3">
    <citation type="submission" date="2021-02" db="UniProtKB">
        <authorList>
            <consortium name="EnsemblMetazoa"/>
        </authorList>
    </citation>
    <scope>IDENTIFICATION</scope>
    <source>
        <strain evidence="3">USDA</strain>
    </source>
</reference>
<dbReference type="EnsemblMetazoa" id="PHUM419890-RA">
    <property type="protein sequence ID" value="PHUM419890-PA"/>
    <property type="gene ID" value="PHUM419890"/>
</dbReference>
<protein>
    <submittedName>
        <fullName evidence="2">Glutamic acid-rich protein, putative</fullName>
    </submittedName>
</protein>
<evidence type="ECO:0000256" key="1">
    <source>
        <dbReference type="SAM" id="MobiDB-lite"/>
    </source>
</evidence>
<evidence type="ECO:0000313" key="3">
    <source>
        <dbReference type="EnsemblMetazoa" id="PHUM419890-PA"/>
    </source>
</evidence>
<dbReference type="EMBL" id="AAZO01005142">
    <property type="status" value="NOT_ANNOTATED_CDS"/>
    <property type="molecule type" value="Genomic_DNA"/>
</dbReference>